<dbReference type="InterPro" id="IPR029787">
    <property type="entry name" value="Nucleotide_cyclase"/>
</dbReference>
<dbReference type="RefSeq" id="WP_129469284.1">
    <property type="nucleotide sequence ID" value="NZ_SAWZ01000001.1"/>
</dbReference>
<dbReference type="SMART" id="SM00267">
    <property type="entry name" value="GGDEF"/>
    <property type="match status" value="1"/>
</dbReference>
<evidence type="ECO:0000256" key="1">
    <source>
        <dbReference type="ARBA" id="ARBA00001946"/>
    </source>
</evidence>
<keyword evidence="7" id="KW-1185">Reference proteome</keyword>
<dbReference type="InterPro" id="IPR043128">
    <property type="entry name" value="Rev_trsase/Diguanyl_cyclase"/>
</dbReference>
<dbReference type="Gene3D" id="3.30.70.270">
    <property type="match status" value="1"/>
</dbReference>
<feature type="domain" description="GGDEF" evidence="4">
    <location>
        <begin position="356"/>
        <end position="490"/>
    </location>
</feature>
<dbReference type="PROSITE" id="PS51833">
    <property type="entry name" value="HDOD"/>
    <property type="match status" value="1"/>
</dbReference>
<dbReference type="SUPFAM" id="SSF109604">
    <property type="entry name" value="HD-domain/PDEase-like"/>
    <property type="match status" value="1"/>
</dbReference>
<dbReference type="InterPro" id="IPR000160">
    <property type="entry name" value="GGDEF_dom"/>
</dbReference>
<evidence type="ECO:0000259" key="5">
    <source>
        <dbReference type="PROSITE" id="PS51833"/>
    </source>
</evidence>
<dbReference type="AlphaFoldDB" id="A0A4Q1K051"/>
<proteinExistence type="predicted"/>
<dbReference type="GO" id="GO:0052621">
    <property type="term" value="F:diguanylate cyclase activity"/>
    <property type="evidence" value="ECO:0007669"/>
    <property type="project" value="UniProtKB-EC"/>
</dbReference>
<dbReference type="EC" id="2.7.7.65" evidence="2"/>
<dbReference type="PANTHER" id="PTHR45138">
    <property type="entry name" value="REGULATORY COMPONENTS OF SENSORY TRANSDUCTION SYSTEM"/>
    <property type="match status" value="1"/>
</dbReference>
<dbReference type="InterPro" id="IPR013976">
    <property type="entry name" value="HDOD"/>
</dbReference>
<dbReference type="Gene3D" id="1.10.3210.10">
    <property type="entry name" value="Hypothetical protein af1432"/>
    <property type="match status" value="1"/>
</dbReference>
<feature type="domain" description="HDOD" evidence="5">
    <location>
        <begin position="15"/>
        <end position="208"/>
    </location>
</feature>
<evidence type="ECO:0000256" key="3">
    <source>
        <dbReference type="ARBA" id="ARBA00034247"/>
    </source>
</evidence>
<evidence type="ECO:0000313" key="7">
    <source>
        <dbReference type="Proteomes" id="UP000289784"/>
    </source>
</evidence>
<evidence type="ECO:0000313" key="6">
    <source>
        <dbReference type="EMBL" id="RXR08391.1"/>
    </source>
</evidence>
<organism evidence="6 7">
    <name type="scientific">Pseudoxanthomonas composti</name>
    <dbReference type="NCBI Taxonomy" id="2137479"/>
    <lineage>
        <taxon>Bacteria</taxon>
        <taxon>Pseudomonadati</taxon>
        <taxon>Pseudomonadota</taxon>
        <taxon>Gammaproteobacteria</taxon>
        <taxon>Lysobacterales</taxon>
        <taxon>Lysobacteraceae</taxon>
        <taxon>Pseudoxanthomonas</taxon>
    </lineage>
</organism>
<dbReference type="Pfam" id="PF08668">
    <property type="entry name" value="HDOD"/>
    <property type="match status" value="1"/>
</dbReference>
<dbReference type="EMBL" id="SAWZ01000001">
    <property type="protein sequence ID" value="RXR08391.1"/>
    <property type="molecule type" value="Genomic_DNA"/>
</dbReference>
<dbReference type="Pfam" id="PF00990">
    <property type="entry name" value="GGDEF"/>
    <property type="match status" value="1"/>
</dbReference>
<name>A0A4Q1K051_9GAMM</name>
<evidence type="ECO:0000256" key="2">
    <source>
        <dbReference type="ARBA" id="ARBA00012528"/>
    </source>
</evidence>
<dbReference type="CDD" id="cd01949">
    <property type="entry name" value="GGDEF"/>
    <property type="match status" value="1"/>
</dbReference>
<dbReference type="FunFam" id="3.30.70.270:FF:000001">
    <property type="entry name" value="Diguanylate cyclase domain protein"/>
    <property type="match status" value="1"/>
</dbReference>
<gene>
    <name evidence="6" type="ORF">EPA99_00755</name>
</gene>
<evidence type="ECO:0000259" key="4">
    <source>
        <dbReference type="PROSITE" id="PS50887"/>
    </source>
</evidence>
<protein>
    <recommendedName>
        <fullName evidence="2">diguanylate cyclase</fullName>
        <ecNumber evidence="2">2.7.7.65</ecNumber>
    </recommendedName>
</protein>
<dbReference type="InterPro" id="IPR050469">
    <property type="entry name" value="Diguanylate_Cyclase"/>
</dbReference>
<dbReference type="PROSITE" id="PS50887">
    <property type="entry name" value="GGDEF"/>
    <property type="match status" value="1"/>
</dbReference>
<accession>A0A4Q1K051</accession>
<dbReference type="SUPFAM" id="SSF55073">
    <property type="entry name" value="Nucleotide cyclase"/>
    <property type="match status" value="1"/>
</dbReference>
<dbReference type="NCBIfam" id="TIGR00254">
    <property type="entry name" value="GGDEF"/>
    <property type="match status" value="1"/>
</dbReference>
<dbReference type="PANTHER" id="PTHR45138:SF9">
    <property type="entry name" value="DIGUANYLATE CYCLASE DGCM-RELATED"/>
    <property type="match status" value="1"/>
</dbReference>
<comment type="cofactor">
    <cofactor evidence="1">
        <name>Mg(2+)</name>
        <dbReference type="ChEBI" id="CHEBI:18420"/>
    </cofactor>
</comment>
<dbReference type="OrthoDB" id="9803824at2"/>
<reference evidence="6 7" key="1">
    <citation type="submission" date="2019-01" db="EMBL/GenBank/DDBJ databases">
        <title>Pseudoxanthomonas composti sp. nov., isolated from compost.</title>
        <authorList>
            <person name="Yang G."/>
        </authorList>
    </citation>
    <scope>NUCLEOTIDE SEQUENCE [LARGE SCALE GENOMIC DNA]</scope>
    <source>
        <strain evidence="6 7">GSS15</strain>
    </source>
</reference>
<dbReference type="Proteomes" id="UP000289784">
    <property type="component" value="Unassembled WGS sequence"/>
</dbReference>
<sequence length="490" mass="53655">MRADLELELQHCRGLPSPPGVALRIIQLAQDPDAIMATASNLIGLDVALSARMLRIANSPLYASRRRVENLSQALTLLGLNATLTLALGFSLARQMSQPGTMSPRDRIWKRSVVAALAARVLGERVGTRQLEELMLAGLLQDIGVLALGQLYPEEYLPLLEQAQGNVGLLQAERDAFGTDHAEIGMKLTRYWNLPDLLCDAIGLSESDGALPEFQACIRLSGLIADIWLTPDTELAHSRAQAACVSQLSMDPGQFNSAVDDVRTMLPDVCEIFDVHIPSPSRIQAILEEAKELTQLRTLRDVQEAARARKEADEFEGHAKRLAEEVRRDALTGIFNRAQLEKVLEMEFDAAQRHGWPLSVAFIDLDHFKKVNDRWGHLVGDEVLRNFAQALQVYLRGSDIVARYGGEEFMIVLPGIDASAAAKVVQRILAEITRLPMTTVDGEPLHVTFSAGLATQGPGAPFPTIEALLTSADQALYVAKRDGRNRVVGA</sequence>
<comment type="caution">
    <text evidence="6">The sequence shown here is derived from an EMBL/GenBank/DDBJ whole genome shotgun (WGS) entry which is preliminary data.</text>
</comment>
<comment type="catalytic activity">
    <reaction evidence="3">
        <text>2 GTP = 3',3'-c-di-GMP + 2 diphosphate</text>
        <dbReference type="Rhea" id="RHEA:24898"/>
        <dbReference type="ChEBI" id="CHEBI:33019"/>
        <dbReference type="ChEBI" id="CHEBI:37565"/>
        <dbReference type="ChEBI" id="CHEBI:58805"/>
        <dbReference type="EC" id="2.7.7.65"/>
    </reaction>
</comment>